<evidence type="ECO:0000256" key="2">
    <source>
        <dbReference type="ARBA" id="ARBA00004613"/>
    </source>
</evidence>
<name>A0AAD5L6L8_PYTIN</name>
<sequence length="251" mass="28860">MADVELECAVYGEGTVFPVKIARDAKVSALQKAIFDDQRYHERFSFPPSALTLYLAKKDGAWLKDDDNVEEVLQGKIDTAYKKMRPSWKLNKPEYFGDFQLGEETIHVLVELPKREYADPRLLELQESLLHHVLLDAPTSTSARSNHFKENLCATYDCNMGSGKLRCMLLDTALPSELVIASHLFRRKNEFLSEKLMGISDIDDVRNGLLLFKPLEHAFDHFQISFIYDQSSSEFRLKIFDQSVRPQRLPD</sequence>
<proteinExistence type="predicted"/>
<organism evidence="6 7">
    <name type="scientific">Pythium insidiosum</name>
    <name type="common">Pythiosis disease agent</name>
    <dbReference type="NCBI Taxonomy" id="114742"/>
    <lineage>
        <taxon>Eukaryota</taxon>
        <taxon>Sar</taxon>
        <taxon>Stramenopiles</taxon>
        <taxon>Oomycota</taxon>
        <taxon>Peronosporomycetes</taxon>
        <taxon>Pythiales</taxon>
        <taxon>Pythiaceae</taxon>
        <taxon>Pythium</taxon>
    </lineage>
</organism>
<keyword evidence="7" id="KW-1185">Reference proteome</keyword>
<dbReference type="Pfam" id="PF20147">
    <property type="entry name" value="Crinkler"/>
    <property type="match status" value="1"/>
</dbReference>
<evidence type="ECO:0000256" key="1">
    <source>
        <dbReference type="ARBA" id="ARBA00004340"/>
    </source>
</evidence>
<keyword evidence="3" id="KW-0964">Secreted</keyword>
<dbReference type="InterPro" id="IPR045379">
    <property type="entry name" value="Crinkler_N"/>
</dbReference>
<evidence type="ECO:0000259" key="4">
    <source>
        <dbReference type="Pfam" id="PF13391"/>
    </source>
</evidence>
<reference evidence="6" key="1">
    <citation type="submission" date="2021-12" db="EMBL/GenBank/DDBJ databases">
        <title>Prjna785345.</title>
        <authorList>
            <person name="Rujirawat T."/>
            <person name="Krajaejun T."/>
        </authorList>
    </citation>
    <scope>NUCLEOTIDE SEQUENCE</scope>
    <source>
        <strain evidence="6">Pi057C3</strain>
    </source>
</reference>
<protein>
    <recommendedName>
        <fullName evidence="8">HNH nuclease domain-containing protein</fullName>
    </recommendedName>
</protein>
<feature type="domain" description="HNH nuclease" evidence="4">
    <location>
        <begin position="167"/>
        <end position="226"/>
    </location>
</feature>
<dbReference type="Pfam" id="PF13391">
    <property type="entry name" value="HNH_2"/>
    <property type="match status" value="1"/>
</dbReference>
<dbReference type="Proteomes" id="UP001209570">
    <property type="component" value="Unassembled WGS sequence"/>
</dbReference>
<feature type="domain" description="Crinkler effector protein N-terminal" evidence="5">
    <location>
        <begin position="4"/>
        <end position="111"/>
    </location>
</feature>
<dbReference type="GO" id="GO:0005576">
    <property type="term" value="C:extracellular region"/>
    <property type="evidence" value="ECO:0007669"/>
    <property type="project" value="UniProtKB-SubCell"/>
</dbReference>
<comment type="caution">
    <text evidence="6">The sequence shown here is derived from an EMBL/GenBank/DDBJ whole genome shotgun (WGS) entry which is preliminary data.</text>
</comment>
<evidence type="ECO:0000259" key="5">
    <source>
        <dbReference type="Pfam" id="PF20147"/>
    </source>
</evidence>
<comment type="subcellular location">
    <subcellularLocation>
        <location evidence="1">Host cell</location>
    </subcellularLocation>
    <subcellularLocation>
        <location evidence="2">Secreted</location>
    </subcellularLocation>
</comment>
<dbReference type="InterPro" id="IPR003615">
    <property type="entry name" value="HNH_nuc"/>
</dbReference>
<dbReference type="AlphaFoldDB" id="A0AAD5L6L8"/>
<evidence type="ECO:0000313" key="7">
    <source>
        <dbReference type="Proteomes" id="UP001209570"/>
    </source>
</evidence>
<gene>
    <name evidence="6" type="ORF">P43SY_011543</name>
</gene>
<evidence type="ECO:0000256" key="3">
    <source>
        <dbReference type="ARBA" id="ARBA00022525"/>
    </source>
</evidence>
<dbReference type="GO" id="GO:0043657">
    <property type="term" value="C:host cell"/>
    <property type="evidence" value="ECO:0007669"/>
    <property type="project" value="UniProtKB-SubCell"/>
</dbReference>
<evidence type="ECO:0000313" key="6">
    <source>
        <dbReference type="EMBL" id="KAJ0390166.1"/>
    </source>
</evidence>
<accession>A0AAD5L6L8</accession>
<dbReference type="EMBL" id="JAKCXM010002519">
    <property type="protein sequence ID" value="KAJ0390166.1"/>
    <property type="molecule type" value="Genomic_DNA"/>
</dbReference>
<evidence type="ECO:0008006" key="8">
    <source>
        <dbReference type="Google" id="ProtNLM"/>
    </source>
</evidence>